<dbReference type="Gene3D" id="3.30.40.10">
    <property type="entry name" value="Zinc/RING finger domain, C3HC4 (zinc finger)"/>
    <property type="match status" value="1"/>
</dbReference>
<evidence type="ECO:0000256" key="4">
    <source>
        <dbReference type="SAM" id="MobiDB-lite"/>
    </source>
</evidence>
<keyword evidence="1" id="KW-0479">Metal-binding</keyword>
<dbReference type="SUPFAM" id="SSF57850">
    <property type="entry name" value="RING/U-box"/>
    <property type="match status" value="1"/>
</dbReference>
<organism evidence="7 8">
    <name type="scientific">Terfezia boudieri ATCC MYA-4762</name>
    <dbReference type="NCBI Taxonomy" id="1051890"/>
    <lineage>
        <taxon>Eukaryota</taxon>
        <taxon>Fungi</taxon>
        <taxon>Dikarya</taxon>
        <taxon>Ascomycota</taxon>
        <taxon>Pezizomycotina</taxon>
        <taxon>Pezizomycetes</taxon>
        <taxon>Pezizales</taxon>
        <taxon>Pezizaceae</taxon>
        <taxon>Terfezia</taxon>
    </lineage>
</organism>
<dbReference type="EMBL" id="ML121548">
    <property type="protein sequence ID" value="RPB23072.1"/>
    <property type="molecule type" value="Genomic_DNA"/>
</dbReference>
<gene>
    <name evidence="7" type="ORF">L211DRAFT_787461</name>
</gene>
<feature type="transmembrane region" description="Helical" evidence="5">
    <location>
        <begin position="248"/>
        <end position="268"/>
    </location>
</feature>
<dbReference type="SMART" id="SM00744">
    <property type="entry name" value="RINGv"/>
    <property type="match status" value="1"/>
</dbReference>
<dbReference type="STRING" id="1051890.A0A3N4LP46"/>
<dbReference type="InParanoid" id="A0A3N4LP46"/>
<keyword evidence="5" id="KW-1133">Transmembrane helix</keyword>
<evidence type="ECO:0000256" key="3">
    <source>
        <dbReference type="ARBA" id="ARBA00022833"/>
    </source>
</evidence>
<evidence type="ECO:0000256" key="2">
    <source>
        <dbReference type="ARBA" id="ARBA00022771"/>
    </source>
</evidence>
<feature type="transmembrane region" description="Helical" evidence="5">
    <location>
        <begin position="205"/>
        <end position="228"/>
    </location>
</feature>
<dbReference type="AlphaFoldDB" id="A0A3N4LP46"/>
<dbReference type="OrthoDB" id="264354at2759"/>
<feature type="compositionally biased region" description="Polar residues" evidence="4">
    <location>
        <begin position="17"/>
        <end position="34"/>
    </location>
</feature>
<keyword evidence="8" id="KW-1185">Reference proteome</keyword>
<evidence type="ECO:0000313" key="7">
    <source>
        <dbReference type="EMBL" id="RPB23072.1"/>
    </source>
</evidence>
<reference evidence="7 8" key="1">
    <citation type="journal article" date="2018" name="Nat. Ecol. Evol.">
        <title>Pezizomycetes genomes reveal the molecular basis of ectomycorrhizal truffle lifestyle.</title>
        <authorList>
            <person name="Murat C."/>
            <person name="Payen T."/>
            <person name="Noel B."/>
            <person name="Kuo A."/>
            <person name="Morin E."/>
            <person name="Chen J."/>
            <person name="Kohler A."/>
            <person name="Krizsan K."/>
            <person name="Balestrini R."/>
            <person name="Da Silva C."/>
            <person name="Montanini B."/>
            <person name="Hainaut M."/>
            <person name="Levati E."/>
            <person name="Barry K.W."/>
            <person name="Belfiori B."/>
            <person name="Cichocki N."/>
            <person name="Clum A."/>
            <person name="Dockter R.B."/>
            <person name="Fauchery L."/>
            <person name="Guy J."/>
            <person name="Iotti M."/>
            <person name="Le Tacon F."/>
            <person name="Lindquist E.A."/>
            <person name="Lipzen A."/>
            <person name="Malagnac F."/>
            <person name="Mello A."/>
            <person name="Molinier V."/>
            <person name="Miyauchi S."/>
            <person name="Poulain J."/>
            <person name="Riccioni C."/>
            <person name="Rubini A."/>
            <person name="Sitrit Y."/>
            <person name="Splivallo R."/>
            <person name="Traeger S."/>
            <person name="Wang M."/>
            <person name="Zifcakova L."/>
            <person name="Wipf D."/>
            <person name="Zambonelli A."/>
            <person name="Paolocci F."/>
            <person name="Nowrousian M."/>
            <person name="Ottonello S."/>
            <person name="Baldrian P."/>
            <person name="Spatafora J.W."/>
            <person name="Henrissat B."/>
            <person name="Nagy L.G."/>
            <person name="Aury J.M."/>
            <person name="Wincker P."/>
            <person name="Grigoriev I.V."/>
            <person name="Bonfante P."/>
            <person name="Martin F.M."/>
        </authorList>
    </citation>
    <scope>NUCLEOTIDE SEQUENCE [LARGE SCALE GENOMIC DNA]</scope>
    <source>
        <strain evidence="7 8">ATCC MYA-4762</strain>
    </source>
</reference>
<keyword evidence="2" id="KW-0863">Zinc-finger</keyword>
<proteinExistence type="predicted"/>
<keyword evidence="5" id="KW-0472">Membrane</keyword>
<feature type="region of interest" description="Disordered" evidence="4">
    <location>
        <begin position="1"/>
        <end position="52"/>
    </location>
</feature>
<dbReference type="PANTHER" id="PTHR46347:SF1">
    <property type="entry name" value="RING_FYVE_PHD ZINC FINGER SUPERFAMILY PROTEIN"/>
    <property type="match status" value="1"/>
</dbReference>
<dbReference type="InterPro" id="IPR013083">
    <property type="entry name" value="Znf_RING/FYVE/PHD"/>
</dbReference>
<dbReference type="GO" id="GO:0008270">
    <property type="term" value="F:zinc ion binding"/>
    <property type="evidence" value="ECO:0007669"/>
    <property type="project" value="UniProtKB-KW"/>
</dbReference>
<feature type="transmembrane region" description="Helical" evidence="5">
    <location>
        <begin position="136"/>
        <end position="162"/>
    </location>
</feature>
<evidence type="ECO:0000256" key="1">
    <source>
        <dbReference type="ARBA" id="ARBA00022723"/>
    </source>
</evidence>
<name>A0A3N4LP46_9PEZI</name>
<protein>
    <recommendedName>
        <fullName evidence="6">RING-CH-type domain-containing protein</fullName>
    </recommendedName>
</protein>
<dbReference type="CDD" id="cd16495">
    <property type="entry name" value="RING_CH-C4HC3_MARCH"/>
    <property type="match status" value="1"/>
</dbReference>
<sequence length="299" mass="32970">MASTTSFNVPGDFGANSGPQFRSPFSDTSQGSSRHTQEPRAPTPQAQEPQADQGEFKTCRICFDTSTSGYDPEVGRLLSPCRCRGSSKYVHEGCLNQWRIISANSKSYYECNTCGYKYKFRRLAISRWVGSRGLQLSITCGILLLTIYILGFFADPIINAYLSSPSLPSPPPQFRPRTAPTTEEPVPGIIPAKPGSFAEHMLKGITSLGLLGFIKVLFFLGPNSWWNLRQSGILGNSGGRTASGRDRLGQLGWIVVVVGVFNFFVWVWKKVSVWTRGWLDKAVEEIMDVDEDPVGGGRN</sequence>
<dbReference type="PANTHER" id="PTHR46347">
    <property type="entry name" value="RING/FYVE/PHD ZINC FINGER SUPERFAMILY PROTEIN"/>
    <property type="match status" value="1"/>
</dbReference>
<dbReference type="Proteomes" id="UP000267821">
    <property type="component" value="Unassembled WGS sequence"/>
</dbReference>
<keyword evidence="3" id="KW-0862">Zinc</keyword>
<dbReference type="InterPro" id="IPR011016">
    <property type="entry name" value="Znf_RING-CH"/>
</dbReference>
<evidence type="ECO:0000313" key="8">
    <source>
        <dbReference type="Proteomes" id="UP000267821"/>
    </source>
</evidence>
<accession>A0A3N4LP46</accession>
<dbReference type="PROSITE" id="PS51292">
    <property type="entry name" value="ZF_RING_CH"/>
    <property type="match status" value="1"/>
</dbReference>
<feature type="domain" description="RING-CH-type" evidence="6">
    <location>
        <begin position="51"/>
        <end position="121"/>
    </location>
</feature>
<evidence type="ECO:0000256" key="5">
    <source>
        <dbReference type="SAM" id="Phobius"/>
    </source>
</evidence>
<dbReference type="Pfam" id="PF12906">
    <property type="entry name" value="RINGv"/>
    <property type="match status" value="1"/>
</dbReference>
<evidence type="ECO:0000259" key="6">
    <source>
        <dbReference type="PROSITE" id="PS51292"/>
    </source>
</evidence>
<keyword evidence="5" id="KW-0812">Transmembrane</keyword>